<name>A0A812QBV3_SYMPI</name>
<dbReference type="Gene3D" id="1.25.40.20">
    <property type="entry name" value="Ankyrin repeat-containing domain"/>
    <property type="match status" value="1"/>
</dbReference>
<dbReference type="Pfam" id="PF12796">
    <property type="entry name" value="Ank_2"/>
    <property type="match status" value="1"/>
</dbReference>
<dbReference type="PANTHER" id="PTHR24198:SF165">
    <property type="entry name" value="ANKYRIN REPEAT-CONTAINING PROTEIN-RELATED"/>
    <property type="match status" value="1"/>
</dbReference>
<organism evidence="4 5">
    <name type="scientific">Symbiodinium pilosum</name>
    <name type="common">Dinoflagellate</name>
    <dbReference type="NCBI Taxonomy" id="2952"/>
    <lineage>
        <taxon>Eukaryota</taxon>
        <taxon>Sar</taxon>
        <taxon>Alveolata</taxon>
        <taxon>Dinophyceae</taxon>
        <taxon>Suessiales</taxon>
        <taxon>Symbiodiniaceae</taxon>
        <taxon>Symbiodinium</taxon>
    </lineage>
</organism>
<keyword evidence="2 3" id="KW-0040">ANK repeat</keyword>
<dbReference type="Proteomes" id="UP000649617">
    <property type="component" value="Unassembled WGS sequence"/>
</dbReference>
<dbReference type="SMART" id="SM00248">
    <property type="entry name" value="ANK"/>
    <property type="match status" value="3"/>
</dbReference>
<evidence type="ECO:0000256" key="3">
    <source>
        <dbReference type="PROSITE-ProRule" id="PRU00023"/>
    </source>
</evidence>
<dbReference type="PROSITE" id="PS50088">
    <property type="entry name" value="ANK_REPEAT"/>
    <property type="match status" value="1"/>
</dbReference>
<protein>
    <submittedName>
        <fullName evidence="4">ANKRD27 protein</fullName>
    </submittedName>
</protein>
<reference evidence="4" key="1">
    <citation type="submission" date="2021-02" db="EMBL/GenBank/DDBJ databases">
        <authorList>
            <person name="Dougan E. K."/>
            <person name="Rhodes N."/>
            <person name="Thang M."/>
            <person name="Chan C."/>
        </authorList>
    </citation>
    <scope>NUCLEOTIDE SEQUENCE</scope>
</reference>
<evidence type="ECO:0000256" key="1">
    <source>
        <dbReference type="ARBA" id="ARBA00022737"/>
    </source>
</evidence>
<dbReference type="AlphaFoldDB" id="A0A812QBV3"/>
<evidence type="ECO:0000313" key="5">
    <source>
        <dbReference type="Proteomes" id="UP000649617"/>
    </source>
</evidence>
<proteinExistence type="predicted"/>
<accession>A0A812QBV3</accession>
<dbReference type="PANTHER" id="PTHR24198">
    <property type="entry name" value="ANKYRIN REPEAT AND PROTEIN KINASE DOMAIN-CONTAINING PROTEIN"/>
    <property type="match status" value="1"/>
</dbReference>
<sequence>GLFAVDEDRVKIAPMLEQAFSQSVKSCLIRGDILKYRILLNKQTIIMRGLPMKLDDPLPGLASFLPADDTATGSKSHLLAQFLHRNGFREVQERNFSVIGLAALFRNHDAVEVLLRFRADVNTGRRELLLATPLGVACRSGDVSGIRLLLEKRADPHVKDIAGVTAFDYTLVGNSPAAMEAISQHGLSIDPSDVQGSTQLGFLEHKQFQINT</sequence>
<dbReference type="InterPro" id="IPR036770">
    <property type="entry name" value="Ankyrin_rpt-contain_sf"/>
</dbReference>
<keyword evidence="1" id="KW-0677">Repeat</keyword>
<dbReference type="OrthoDB" id="445896at2759"/>
<dbReference type="EMBL" id="CAJNIZ010016498">
    <property type="protein sequence ID" value="CAE7386756.1"/>
    <property type="molecule type" value="Genomic_DNA"/>
</dbReference>
<dbReference type="InterPro" id="IPR002110">
    <property type="entry name" value="Ankyrin_rpt"/>
</dbReference>
<feature type="non-terminal residue" evidence="4">
    <location>
        <position position="212"/>
    </location>
</feature>
<comment type="caution">
    <text evidence="4">The sequence shown here is derived from an EMBL/GenBank/DDBJ whole genome shotgun (WGS) entry which is preliminary data.</text>
</comment>
<feature type="repeat" description="ANK" evidence="3">
    <location>
        <begin position="132"/>
        <end position="161"/>
    </location>
</feature>
<dbReference type="SUPFAM" id="SSF48403">
    <property type="entry name" value="Ankyrin repeat"/>
    <property type="match status" value="1"/>
</dbReference>
<evidence type="ECO:0000313" key="4">
    <source>
        <dbReference type="EMBL" id="CAE7386756.1"/>
    </source>
</evidence>
<gene>
    <name evidence="4" type="primary">ANKRD27</name>
    <name evidence="4" type="ORF">SPIL2461_LOCUS9472</name>
</gene>
<dbReference type="GO" id="GO:0005737">
    <property type="term" value="C:cytoplasm"/>
    <property type="evidence" value="ECO:0007669"/>
    <property type="project" value="TreeGrafter"/>
</dbReference>
<evidence type="ECO:0000256" key="2">
    <source>
        <dbReference type="ARBA" id="ARBA00023043"/>
    </source>
</evidence>
<feature type="non-terminal residue" evidence="4">
    <location>
        <position position="1"/>
    </location>
</feature>
<keyword evidence="5" id="KW-1185">Reference proteome</keyword>